<dbReference type="GO" id="GO:0005886">
    <property type="term" value="C:plasma membrane"/>
    <property type="evidence" value="ECO:0007669"/>
    <property type="project" value="UniProtKB-SubCell"/>
</dbReference>
<accession>E2C138</accession>
<evidence type="ECO:0000259" key="13">
    <source>
        <dbReference type="Pfam" id="PF17900"/>
    </source>
</evidence>
<comment type="similarity">
    <text evidence="3">Belongs to the peptidase M1 family.</text>
</comment>
<keyword evidence="4" id="KW-0472">Membrane</keyword>
<keyword evidence="9" id="KW-0482">Metalloprotease</keyword>
<evidence type="ECO:0000256" key="10">
    <source>
        <dbReference type="ARBA" id="ARBA00023288"/>
    </source>
</evidence>
<dbReference type="SUPFAM" id="SSF55486">
    <property type="entry name" value="Metalloproteases ('zincins'), catalytic domain"/>
    <property type="match status" value="2"/>
</dbReference>
<keyword evidence="4" id="KW-0325">Glycoprotein</keyword>
<feature type="domain" description="ERAP1-like C-terminal" evidence="12">
    <location>
        <begin position="1114"/>
        <end position="1346"/>
    </location>
</feature>
<dbReference type="EMBL" id="GL451853">
    <property type="protein sequence ID" value="EFN78359.1"/>
    <property type="molecule type" value="Genomic_DNA"/>
</dbReference>
<name>E2C138_HARSA</name>
<keyword evidence="10" id="KW-0449">Lipoprotein</keyword>
<feature type="domain" description="ERAP1-like C-terminal" evidence="12">
    <location>
        <begin position="2533"/>
        <end position="2830"/>
    </location>
</feature>
<feature type="domain" description="ERAP1-like C-terminal" evidence="12">
    <location>
        <begin position="4104"/>
        <end position="4259"/>
    </location>
</feature>
<dbReference type="OrthoDB" id="10031169at2759"/>
<dbReference type="GO" id="GO:0005737">
    <property type="term" value="C:cytoplasm"/>
    <property type="evidence" value="ECO:0007669"/>
    <property type="project" value="TreeGrafter"/>
</dbReference>
<evidence type="ECO:0000256" key="1">
    <source>
        <dbReference type="ARBA" id="ARBA00001947"/>
    </source>
</evidence>
<evidence type="ECO:0000256" key="7">
    <source>
        <dbReference type="ARBA" id="ARBA00022801"/>
    </source>
</evidence>
<keyword evidence="4" id="KW-0336">GPI-anchor</keyword>
<keyword evidence="8" id="KW-0862">Zinc</keyword>
<protein>
    <submittedName>
        <fullName evidence="14">Aminopeptidase N</fullName>
    </submittedName>
</protein>
<feature type="domain" description="Aminopeptidase N-like N-terminal" evidence="13">
    <location>
        <begin position="2219"/>
        <end position="2409"/>
    </location>
</feature>
<evidence type="ECO:0000259" key="12">
    <source>
        <dbReference type="Pfam" id="PF11838"/>
    </source>
</evidence>
<dbReference type="Pfam" id="PF17900">
    <property type="entry name" value="Peptidase_M1_N"/>
    <property type="match status" value="3"/>
</dbReference>
<evidence type="ECO:0000313" key="14">
    <source>
        <dbReference type="EMBL" id="EFN78359.1"/>
    </source>
</evidence>
<dbReference type="InterPro" id="IPR042097">
    <property type="entry name" value="Aminopeptidase_N-like_N_sf"/>
</dbReference>
<dbReference type="Gene3D" id="1.25.50.20">
    <property type="match status" value="7"/>
</dbReference>
<dbReference type="Gene3D" id="2.60.40.1730">
    <property type="entry name" value="tricorn interacting facor f3 domain"/>
    <property type="match status" value="5"/>
</dbReference>
<dbReference type="SUPFAM" id="SSF63737">
    <property type="entry name" value="Leukotriene A4 hydrolase N-terminal domain"/>
    <property type="match status" value="4"/>
</dbReference>
<evidence type="ECO:0000259" key="11">
    <source>
        <dbReference type="Pfam" id="PF01433"/>
    </source>
</evidence>
<dbReference type="InParanoid" id="E2C138"/>
<comment type="subcellular location">
    <subcellularLocation>
        <location evidence="2">Cell membrane</location>
        <topology evidence="2">Lipid-anchor</topology>
        <topology evidence="2">GPI-anchor</topology>
    </subcellularLocation>
</comment>
<dbReference type="Proteomes" id="UP000008237">
    <property type="component" value="Unassembled WGS sequence"/>
</dbReference>
<proteinExistence type="inferred from homology"/>
<evidence type="ECO:0000313" key="15">
    <source>
        <dbReference type="Proteomes" id="UP000008237"/>
    </source>
</evidence>
<dbReference type="GO" id="GO:0006508">
    <property type="term" value="P:proteolysis"/>
    <property type="evidence" value="ECO:0007669"/>
    <property type="project" value="UniProtKB-KW"/>
</dbReference>
<evidence type="ECO:0000256" key="6">
    <source>
        <dbReference type="ARBA" id="ARBA00022723"/>
    </source>
</evidence>
<dbReference type="GO" id="GO:0043171">
    <property type="term" value="P:peptide catabolic process"/>
    <property type="evidence" value="ECO:0007669"/>
    <property type="project" value="TreeGrafter"/>
</dbReference>
<dbReference type="Gene3D" id="2.60.40.1910">
    <property type="match status" value="6"/>
</dbReference>
<dbReference type="GO" id="GO:0070006">
    <property type="term" value="F:metalloaminopeptidase activity"/>
    <property type="evidence" value="ECO:0007669"/>
    <property type="project" value="TreeGrafter"/>
</dbReference>
<dbReference type="InterPro" id="IPR014782">
    <property type="entry name" value="Peptidase_M1_dom"/>
</dbReference>
<dbReference type="InterPro" id="IPR024571">
    <property type="entry name" value="ERAP1-like_C_dom"/>
</dbReference>
<keyword evidence="6" id="KW-0479">Metal-binding</keyword>
<reference evidence="14 15" key="1">
    <citation type="journal article" date="2010" name="Science">
        <title>Genomic comparison of the ants Camponotus floridanus and Harpegnathos saltator.</title>
        <authorList>
            <person name="Bonasio R."/>
            <person name="Zhang G."/>
            <person name="Ye C."/>
            <person name="Mutti N.S."/>
            <person name="Fang X."/>
            <person name="Qin N."/>
            <person name="Donahue G."/>
            <person name="Yang P."/>
            <person name="Li Q."/>
            <person name="Li C."/>
            <person name="Zhang P."/>
            <person name="Huang Z."/>
            <person name="Berger S.L."/>
            <person name="Reinberg D."/>
            <person name="Wang J."/>
            <person name="Liebig J."/>
        </authorList>
    </citation>
    <scope>NUCLEOTIDE SEQUENCE [LARGE SCALE GENOMIC DNA]</scope>
    <source>
        <strain evidence="14 15">R22 G/1</strain>
    </source>
</reference>
<feature type="domain" description="ERAP1-like C-terminal" evidence="12">
    <location>
        <begin position="3389"/>
        <end position="3608"/>
    </location>
</feature>
<dbReference type="SMR" id="E2C138"/>
<feature type="domain" description="Aminopeptidase N-like N-terminal" evidence="13">
    <location>
        <begin position="729"/>
        <end position="911"/>
    </location>
</feature>
<feature type="domain" description="Peptidase M1 membrane alanine aminopeptidase" evidence="11">
    <location>
        <begin position="118"/>
        <end position="311"/>
    </location>
</feature>
<feature type="domain" description="Aminopeptidase N-like N-terminal" evidence="13">
    <location>
        <begin position="2880"/>
        <end position="3060"/>
    </location>
</feature>
<evidence type="ECO:0000256" key="3">
    <source>
        <dbReference type="ARBA" id="ARBA00010136"/>
    </source>
</evidence>
<dbReference type="GO" id="GO:0098552">
    <property type="term" value="C:side of membrane"/>
    <property type="evidence" value="ECO:0007669"/>
    <property type="project" value="UniProtKB-KW"/>
</dbReference>
<dbReference type="PANTHER" id="PTHR11533">
    <property type="entry name" value="PROTEASE M1 ZINC METALLOPROTEASE"/>
    <property type="match status" value="1"/>
</dbReference>
<keyword evidence="7" id="KW-0378">Hydrolase</keyword>
<dbReference type="InterPro" id="IPR027268">
    <property type="entry name" value="Peptidase_M4/M1_CTD_sf"/>
</dbReference>
<dbReference type="GO" id="GO:0005615">
    <property type="term" value="C:extracellular space"/>
    <property type="evidence" value="ECO:0007669"/>
    <property type="project" value="TreeGrafter"/>
</dbReference>
<keyword evidence="14" id="KW-0031">Aminopeptidase</keyword>
<evidence type="ECO:0000256" key="2">
    <source>
        <dbReference type="ARBA" id="ARBA00004609"/>
    </source>
</evidence>
<sequence length="4263" mass="504686">MFEADSGEYIFPCWKKEVISKATLKISVEYLRTYHVISNIPEENIVRGGKDTLQKIFKPISIMPVDLLAIAVIKWNESFELQYNVWFRQEGTNKTGFFVKTVIDVADEFLIGYMQRHLITSNIVILSDIPRNTVGTGQLVLLRESDLVYKGNVQFPGHKLEIWKTIAYGKTEQYIQSFINLDHWSHMWFSKALTLYLSYNILEKNVNFKDVMMNLFVVQVQLPAMHNDIALNVPSITDPYDPIYSIFIYKKASVLLKMLEQIVSKEVFQKAVALFINTYAYQTRTPNDFFSILSKLKKIPGDMITNIMSIWLSQRYYPIVIIRQDGKKYHITYNEIQHKHNDSFKRSIPVTYATKKDPQFNQYALIYWLNNNYTEWNSDLVLTLDNEEDWVILDVQYFGYYRVRYDNANWLKIAHFLKKDNGKTIPALNRAQLIDDAYYFLMMGKMDYKFYYEIIDFLRNETDFIVWHSMMNVLHYMSPFFKFEESQRFKKLIMDIMSDVLMELGYYEKVIDEDALKATRLILVNWMCNHGNDKCRKAASDKLRAYFKEADESLILWGWKNWVYCSGLMNSDREIRMLTNSKIWNGTDENILQYITCYDDDNSIQDLLTWIAFKPRDITSPFDDEQEEDLYRVIVKKHARKSEILDFILKNMIQLSPGNMSLLEKLGHVIMSVHSKCQLQKMSGVRIGVVFLTLSIYAAPIFSSEFNTPLGPNLCYFEPLIRNLLSAVQPNYYSIFLTTGELSFQGKVRILFELIRETYSLIFHAKYLEIVNNSVILWQHDRTLRDIDQPIGIYYCNETSTVIVKFKEILCPGTYNIIMSYRGFTNKTKAFYQIKEEKRESNETWSYVMLLEPESARYVFPCRDELTYKATFYIIIQHLPIYHVYSNMQKRGVIRINKTTSRTAFLPTPVMRINLLRIALIKFNKLLLLKNDVWYGQEGTNETDPVIKNITNVINDFLWLYMQKRLETSIIVVFSDLLGNTVGARQLIFLRESDLVYKNDIHYPGRIIDIWKTIAYRKAEQYIQSFIHPNHWSHTWFHKALALYLSYNILGQGFDKERMMQLFVVQVQLPAMHNDIVLKVPSILRTDDPIYSTLIYKKEWNSYLELTLDNVEEWVILNVQYFGYYRVRYDNTNWLKIAYFLKEDNGKTISVLNRAQLIDDAYHFVMMGTMDYKFYYELIDFLRNETDFIVWHSMMNVLHYMSPFFKFPESEGFKNFIIDIMNDALTQIGYDEKPTDDNMLKSTRLLLLNWMCNHGNDKCRQSASDKLKAYLKNANELLILPGWRNWVFCAGLMKPDYEVRTLVKHKILHEMGENIVQYMTCYDDDDSIQELLTSVMFKSSDNIFPMATPLNDVQKKYLYRIIVKKHARKSKVLDSILKDMIHLLPGSMSLLEKLGHVIMSVHSRCQMHKVLRTRFGVVFVTLSIYTGLIFPSEFDTPNKTSKCYNTSFTRHLLSTIVSQYYNVWLRIEESYFEGKVTISFELLEKTEIIAFYVSYLEIDLQSIVLSQYNPNSAEVEQPKDIYHCKATNTVTLLFDELICPEYYNITMRYRGSPYEKNGFHRIKQEKEKDNVTYRVFSNIVEEKYERVGEDTIQTIFKPAPVISTDLLTIAVIKLDELSESQYNVWFGQEGTNKTDSLVKSVIYVADEFLTQYTQTRLEVSIIVIFSDVLRNTIGARQLVFLREGDLIYDRNIQFAGRILEIWKTIAYAKAEQYIQSFINLNNWSDVCFSKALALYLSYNILGYQSFNSKKMMELFVVQVQLPAMHNDIALKVPSITDPYDPIYSIFVYKKDIMSIWLSQRYYPIVIIVQNPYTKTYYVYNEIKRDFHNSIKWPVPLTYATKKDPQFSQYALIYWMNYNYTKWNSYLELTLDNVEDWIILNVQYFGYYRVRYDNSNWLKIAHFLKEDYGKTIPVLNRVQLIDDAYHFVMMGTIDYKFYYEIIDFLRNETDFIVWHSMMNVLHYTSPFFKFPESEGFKDFIMDIMNDALTQIGYDEKPTDDNMLKSTRLLLLNWMCNHGNDKCKQSASDKLRAYVKYAKESLILPGWKNWVYCAGVMKPDRELRRLIRNKMLCEIDENVVQYLSCYDDDNSIQNLLTLVKSDNIMSPLDYVQEENLYRAVVKKHARKSKILDFLLETMVHLSPGNMTLLEKLGHVIMSVYSKCQLEKMIETRIGVALLSLLLNIGIISVVATDINTRQWGYCTLYPHEIEPYIYLVDNIIPQIYHIKLKIYQSGFDGDITIEIAISAAVQEIRLHVHNLYIEKDTITLIEQKDLNQGYMIGTLKAYSYCGDAQILILKFDSYVRPGLYKLSMKYRGVLMEERLGFVQTVHEVVQNKKKMSKWSYITDFEPYKARLIFPCWDVPSYKTPFNISIEHQQDIQVFSNMPHKRNIILSNMNMLTIFELTPPMSTYQVTMAIIPSDNKYSLEDIWFSSTMTSETFELVEDIIDATETFLIYYTENLWQRFIVKIIGYPHLPMKSTGSMGLAVFRQHVLSIPITYAVYTPEYSSLYMNNSELLWLNDNSSVEITHINQNQWILLNIQQFGYYRVNYDNQDWLRIASFLNNSNYKQIHVLNRAQILDDAYYFLMENNMNYHTYYCLIAYLRKETSFIVWHTMMNVLHYMSSFFKFAQSFNFKKYMLRIMDELIITEVGYYEKNTHNLRKNVMRLLLLNWSCKHGSDRCRQEANNMLAKHIEDPVKYPILPWWKDWVYCAGLMKTNNTIWNRVQNNIKHGNNLDMLYNLACNDNNDMITNLLTADIFKTDNEWLYLNNEQQRKLYQAILKKHARKDKILDFILKNFDYIPSSELSNKLGNVDKLVEIIMNVYSKYQLDKMTARRINVVLFLTVLFKADSVFTVPIYTKIVPLEICKHDALNYSLPDAVVPRTYEIWLMPIDDKFHGVTNIIVEVIRMTSSVIFHAENLTIDLQKISFKSEVMMNTKIVPKLMGYEHCREMQTVSLLFEVEIPPGYYMLHVEYMGRIEDSLGLIRMRSRKKSYVTILEPTGARRVFPCWDEPKFKAIFKISVIHWPGQYVFSNMPYDNSMQLNHGRKLTEFSPTPPMPTYLMTIVILDSGYGNLTEDRVWFSEQITEEMSNSVRQIAMHSDRFLMRYTEKFGENSTTHVVVFPELPKQITGGWDYVIFRHSDLLYEQGVDFPGRLIDVWRAVAHGMARKYIESLVSPTKWSHLWFSRALELYLSYNIVGENLNEERMMQLFIIQVLQPVLHNNVVLKMPSVLQEHDPIYSTLIYRKASVIIKMLEHIVTKKVMQQAIAEYLNKYAYGSAAPDDFFEIVDRLTHRLKEIPQYNVTDIVHTWLSQSEYPTLLVTQNYTTNSTIISFNDRGRSPGEQVKWLIPITYVKQKCPNCIQEVPKLWLNKNKTLWNNSYIKYFNEKDWILLHVQQFGYYRVNYDNESWLRIALFLNDDDYKQIHVLNRAQILDDAYHFLMEGNLHMLTYMSLIQYLSKETDFIVWHSMMNVLQYMSPFFKFPESKNFKSDMIGIMTNVLSKIGYDEHPNDDDMLRATRLLLLNWACKHGSKKCREMANYKLRVHLAYSKKYPVLLWWKEWTFCAGLMNTTSEIWDKIQRDISYGYRLETIKYLPCNDNEDMLKELLASITFRFQRKWTHLGGPQLRNLYHTIVEKHSRKSNMLDFILEKFSIIDLGIHGYSEPNDFFNILYRMTYQYTDIPQRNITKALLVWLSQKYYPTLMIKQRSILESKMNWPILVTYATQREPDFHQNIRRLWLNNTLLQLQNNNISLQHCKEDEWFIINVQQFVLETDHRKIHALNRAQLIDDGYHFVMENKMNRSNYIHLLQYMKNEVDFIVWHSMINVLQYMSPFFNYPESQEFKNVMVDIMSHVLKTIGYDEDPKDDDMTKAMRSLLQHWSCKLGCLECRDWANKKLMARINDKDKYPLWWQGWIACAGMMSISYEDWYTLMHYTPDSMKLGKNLACNQDVYMILIYFKYVIFGDKFQWSQAQIAQMEELYHAIVKNHARQKKMFDSILESVNETFPYLLGRNDKLVEIMMNVYSKCPLHKKHLYSQMTNLYVVQVLQPALYNDISLKVPHIKSIYDPFYSSLIENKELNFLDTLPRMWIRKGVTTPSRIDSNDWIIFNIQQSGFYRVNYEYDNWMKIVLYLCKNNHKDIHRLNRAQLIDDAYHFMMTQEVSHDVFLKLIDYLSKEQDYVPWPSMINVLHYTSSFFNFAESKNFKNYVLNILSRHLITFKYNTLADEATSILIMNWACKLGHFVCKQKAYQTLIQYLENPTKDL</sequence>
<gene>
    <name evidence="14" type="ORF">EAI_07548</name>
</gene>
<dbReference type="GO" id="GO:0042277">
    <property type="term" value="F:peptide binding"/>
    <property type="evidence" value="ECO:0007669"/>
    <property type="project" value="TreeGrafter"/>
</dbReference>
<organism evidence="15">
    <name type="scientific">Harpegnathos saltator</name>
    <name type="common">Jerdon's jumping ant</name>
    <dbReference type="NCBI Taxonomy" id="610380"/>
    <lineage>
        <taxon>Eukaryota</taxon>
        <taxon>Metazoa</taxon>
        <taxon>Ecdysozoa</taxon>
        <taxon>Arthropoda</taxon>
        <taxon>Hexapoda</taxon>
        <taxon>Insecta</taxon>
        <taxon>Pterygota</taxon>
        <taxon>Neoptera</taxon>
        <taxon>Endopterygota</taxon>
        <taxon>Hymenoptera</taxon>
        <taxon>Apocrita</taxon>
        <taxon>Aculeata</taxon>
        <taxon>Formicoidea</taxon>
        <taxon>Formicidae</taxon>
        <taxon>Ponerinae</taxon>
        <taxon>Ponerini</taxon>
        <taxon>Harpegnathos</taxon>
    </lineage>
</organism>
<dbReference type="InterPro" id="IPR001930">
    <property type="entry name" value="Peptidase_M1"/>
</dbReference>
<dbReference type="GO" id="GO:0004230">
    <property type="term" value="F:glutamyl aminopeptidase activity"/>
    <property type="evidence" value="ECO:0007669"/>
    <property type="project" value="UniProtKB-EC"/>
</dbReference>
<feature type="domain" description="Peptidase M1 membrane alanine aminopeptidase" evidence="11">
    <location>
        <begin position="3088"/>
        <end position="3309"/>
    </location>
</feature>
<dbReference type="InterPro" id="IPR050344">
    <property type="entry name" value="Peptidase_M1_aminopeptidases"/>
</dbReference>
<evidence type="ECO:0000256" key="5">
    <source>
        <dbReference type="ARBA" id="ARBA00022670"/>
    </source>
</evidence>
<dbReference type="Pfam" id="PF01433">
    <property type="entry name" value="Peptidase_M1"/>
    <property type="match status" value="2"/>
</dbReference>
<dbReference type="Gene3D" id="1.10.390.10">
    <property type="entry name" value="Neutral Protease Domain 2"/>
    <property type="match status" value="4"/>
</dbReference>
<comment type="cofactor">
    <cofactor evidence="1">
        <name>Zn(2+)</name>
        <dbReference type="ChEBI" id="CHEBI:29105"/>
    </cofactor>
</comment>
<dbReference type="InterPro" id="IPR045357">
    <property type="entry name" value="Aminopeptidase_N-like_N"/>
</dbReference>
<evidence type="ECO:0000256" key="9">
    <source>
        <dbReference type="ARBA" id="ARBA00023049"/>
    </source>
</evidence>
<feature type="domain" description="ERAP1-like C-terminal" evidence="12">
    <location>
        <begin position="3774"/>
        <end position="3966"/>
    </location>
</feature>
<feature type="domain" description="ERAP1-like C-terminal" evidence="12">
    <location>
        <begin position="1876"/>
        <end position="2102"/>
    </location>
</feature>
<dbReference type="PRINTS" id="PR00756">
    <property type="entry name" value="ALADIPTASE"/>
</dbReference>
<dbReference type="PANTHER" id="PTHR11533:SF299">
    <property type="entry name" value="AMINOPEPTIDASE"/>
    <property type="match status" value="1"/>
</dbReference>
<evidence type="ECO:0000256" key="4">
    <source>
        <dbReference type="ARBA" id="ARBA00022622"/>
    </source>
</evidence>
<dbReference type="Pfam" id="PF11838">
    <property type="entry name" value="ERAP1_C"/>
    <property type="match status" value="7"/>
</dbReference>
<dbReference type="GO" id="GO:0008270">
    <property type="term" value="F:zinc ion binding"/>
    <property type="evidence" value="ECO:0007669"/>
    <property type="project" value="InterPro"/>
</dbReference>
<keyword evidence="15" id="KW-1185">Reference proteome</keyword>
<evidence type="ECO:0000256" key="8">
    <source>
        <dbReference type="ARBA" id="ARBA00022833"/>
    </source>
</evidence>
<keyword evidence="5" id="KW-0645">Protease</keyword>
<feature type="domain" description="ERAP1-like C-terminal" evidence="12">
    <location>
        <begin position="390"/>
        <end position="622"/>
    </location>
</feature>